<dbReference type="PATRIC" id="fig|706587.4.peg.2904"/>
<dbReference type="CDD" id="cd24010">
    <property type="entry name" value="ASKHA_NBD_AcK_PK"/>
    <property type="match status" value="1"/>
</dbReference>
<dbReference type="Gene3D" id="3.30.420.40">
    <property type="match status" value="2"/>
</dbReference>
<comment type="caution">
    <text evidence="6">Lacks conserved residue(s) required for the propagation of feature annotation.</text>
</comment>
<dbReference type="UniPathway" id="UPA00340">
    <property type="reaction ID" value="UER00458"/>
</dbReference>
<evidence type="ECO:0000313" key="9">
    <source>
        <dbReference type="Proteomes" id="UP000006055"/>
    </source>
</evidence>
<dbReference type="PANTHER" id="PTHR21060">
    <property type="entry name" value="ACETATE KINASE"/>
    <property type="match status" value="1"/>
</dbReference>
<comment type="catalytic activity">
    <reaction evidence="6">
        <text>acetate + ATP = acetyl phosphate + ADP</text>
        <dbReference type="Rhea" id="RHEA:11352"/>
        <dbReference type="ChEBI" id="CHEBI:22191"/>
        <dbReference type="ChEBI" id="CHEBI:30089"/>
        <dbReference type="ChEBI" id="CHEBI:30616"/>
        <dbReference type="ChEBI" id="CHEBI:456216"/>
        <dbReference type="EC" id="2.7.2.1"/>
    </reaction>
</comment>
<feature type="binding site" evidence="6">
    <location>
        <position position="90"/>
    </location>
    <ligand>
        <name>substrate</name>
    </ligand>
</feature>
<organism evidence="8 9">
    <name type="scientific">Desulfomonile tiedjei (strain ATCC 49306 / DSM 6799 / DCB-1)</name>
    <dbReference type="NCBI Taxonomy" id="706587"/>
    <lineage>
        <taxon>Bacteria</taxon>
        <taxon>Pseudomonadati</taxon>
        <taxon>Thermodesulfobacteriota</taxon>
        <taxon>Desulfomonilia</taxon>
        <taxon>Desulfomonilales</taxon>
        <taxon>Desulfomonilaceae</taxon>
        <taxon>Desulfomonile</taxon>
    </lineage>
</organism>
<dbReference type="PROSITE" id="PS01075">
    <property type="entry name" value="ACETATE_KINASE_1"/>
    <property type="match status" value="1"/>
</dbReference>
<evidence type="ECO:0000256" key="2">
    <source>
        <dbReference type="ARBA" id="ARBA00022679"/>
    </source>
</evidence>
<sequence>MVKILVINSGSSSLKYTLFEMTSETELFSGSIERIGLNQGTHSFRDESSATTQNASVHIENQGQALDMMLETLFKSGLHRMEEISAVAHRVGHGGKYKVATPVDEGVKQEIRRMTPMIPLHHPAMLKEIEESMIRMPNALHVAVFDTSFHRTIPDHAAIYGLPYHYFGERGYRKTGFHGHSHDYVSSKAAEFLSTPIEDLNIVSCHLGNGASITAIQGGRSIDTTLGMTALEGLIMGTRSGDVDPGLLPIIMKEDSLTPDQTIHMLSRESGLLGISGISPDMREVETAARAGNERASLSFDAFCYKVKRYIGAMMAVMGGCDVLIFTGGIGRNSHAVRSRVVEGMAGLGFMIDESLNIGPDRSTADKPVMDISHPDSRVKILVVRTFEEIMMARECLSVYRQHSCGGRCS</sequence>
<dbReference type="InterPro" id="IPR000890">
    <property type="entry name" value="Aliphatic_acid_kin_short-chain"/>
</dbReference>
<keyword evidence="9" id="KW-1185">Reference proteome</keyword>
<protein>
    <recommendedName>
        <fullName evidence="6">Acetate kinase</fullName>
        <ecNumber evidence="6">2.7.2.1</ecNumber>
    </recommendedName>
    <alternativeName>
        <fullName evidence="6">Acetokinase</fullName>
    </alternativeName>
</protein>
<dbReference type="GO" id="GO:0008776">
    <property type="term" value="F:acetate kinase activity"/>
    <property type="evidence" value="ECO:0007669"/>
    <property type="project" value="UniProtKB-UniRule"/>
</dbReference>
<dbReference type="GO" id="GO:0005737">
    <property type="term" value="C:cytoplasm"/>
    <property type="evidence" value="ECO:0007669"/>
    <property type="project" value="UniProtKB-SubCell"/>
</dbReference>
<comment type="subunit">
    <text evidence="6">Homodimer.</text>
</comment>
<dbReference type="HAMAP" id="MF_00020">
    <property type="entry name" value="Acetate_kinase"/>
    <property type="match status" value="1"/>
</dbReference>
<feature type="binding site" evidence="6">
    <location>
        <begin position="281"/>
        <end position="283"/>
    </location>
    <ligand>
        <name>ATP</name>
        <dbReference type="ChEBI" id="CHEBI:30616"/>
    </ligand>
</feature>
<comment type="function">
    <text evidence="6">Catalyzes the formation of acetyl phosphate from acetate and ATP. Can also catalyze the reverse reaction.</text>
</comment>
<feature type="binding site" evidence="6">
    <location>
        <position position="388"/>
    </location>
    <ligand>
        <name>Mg(2+)</name>
        <dbReference type="ChEBI" id="CHEBI:18420"/>
    </ligand>
</feature>
<comment type="subcellular location">
    <subcellularLocation>
        <location evidence="6">Cytoplasm</location>
    </subcellularLocation>
</comment>
<name>I4C6M1_DESTA</name>
<keyword evidence="6" id="KW-0479">Metal-binding</keyword>
<dbReference type="NCBIfam" id="TIGR00016">
    <property type="entry name" value="ackA"/>
    <property type="match status" value="1"/>
</dbReference>
<accession>I4C6M1</accession>
<dbReference type="GO" id="GO:0006083">
    <property type="term" value="P:acetate metabolic process"/>
    <property type="evidence" value="ECO:0007669"/>
    <property type="project" value="TreeGrafter"/>
</dbReference>
<dbReference type="RefSeq" id="WP_014810354.1">
    <property type="nucleotide sequence ID" value="NC_018025.1"/>
</dbReference>
<gene>
    <name evidence="6" type="primary">ackA</name>
    <name evidence="8" type="ordered locus">Desti_2532</name>
</gene>
<keyword evidence="6" id="KW-0963">Cytoplasm</keyword>
<evidence type="ECO:0000256" key="7">
    <source>
        <dbReference type="RuleBase" id="RU003835"/>
    </source>
</evidence>
<evidence type="ECO:0000256" key="3">
    <source>
        <dbReference type="ARBA" id="ARBA00022741"/>
    </source>
</evidence>
<dbReference type="GO" id="GO:0000287">
    <property type="term" value="F:magnesium ion binding"/>
    <property type="evidence" value="ECO:0007669"/>
    <property type="project" value="UniProtKB-UniRule"/>
</dbReference>
<dbReference type="EMBL" id="CP003360">
    <property type="protein sequence ID" value="AFM25212.1"/>
    <property type="molecule type" value="Genomic_DNA"/>
</dbReference>
<dbReference type="GO" id="GO:0005524">
    <property type="term" value="F:ATP binding"/>
    <property type="evidence" value="ECO:0007669"/>
    <property type="project" value="UniProtKB-KW"/>
</dbReference>
<reference evidence="9" key="1">
    <citation type="submission" date="2012-06" db="EMBL/GenBank/DDBJ databases">
        <title>Complete sequence of chromosome of Desulfomonile tiedjei DSM 6799.</title>
        <authorList>
            <person name="Lucas S."/>
            <person name="Copeland A."/>
            <person name="Lapidus A."/>
            <person name="Glavina del Rio T."/>
            <person name="Dalin E."/>
            <person name="Tice H."/>
            <person name="Bruce D."/>
            <person name="Goodwin L."/>
            <person name="Pitluck S."/>
            <person name="Peters L."/>
            <person name="Ovchinnikova G."/>
            <person name="Zeytun A."/>
            <person name="Lu M."/>
            <person name="Kyrpides N."/>
            <person name="Mavromatis K."/>
            <person name="Ivanova N."/>
            <person name="Brettin T."/>
            <person name="Detter J.C."/>
            <person name="Han C."/>
            <person name="Larimer F."/>
            <person name="Land M."/>
            <person name="Hauser L."/>
            <person name="Markowitz V."/>
            <person name="Cheng J.-F."/>
            <person name="Hugenholtz P."/>
            <person name="Woyke T."/>
            <person name="Wu D."/>
            <person name="Spring S."/>
            <person name="Schroeder M."/>
            <person name="Brambilla E."/>
            <person name="Klenk H.-P."/>
            <person name="Eisen J.A."/>
        </authorList>
    </citation>
    <scope>NUCLEOTIDE SEQUENCE [LARGE SCALE GENOMIC DNA]</scope>
    <source>
        <strain evidence="9">ATCC 49306 / DSM 6799 / DCB-1</strain>
    </source>
</reference>
<dbReference type="PRINTS" id="PR00471">
    <property type="entry name" value="ACETATEKNASE"/>
</dbReference>
<feature type="active site" description="Proton donor/acceptor" evidence="6">
    <location>
        <position position="146"/>
    </location>
</feature>
<comment type="cofactor">
    <cofactor evidence="6">
        <name>Mg(2+)</name>
        <dbReference type="ChEBI" id="CHEBI:18420"/>
    </cofactor>
    <cofactor evidence="6">
        <name>Mn(2+)</name>
        <dbReference type="ChEBI" id="CHEBI:29035"/>
    </cofactor>
    <text evidence="6">Mg(2+). Can also accept Mn(2+).</text>
</comment>
<dbReference type="KEGG" id="dti:Desti_2532"/>
<evidence type="ECO:0000256" key="6">
    <source>
        <dbReference type="HAMAP-Rule" id="MF_00020"/>
    </source>
</evidence>
<keyword evidence="4 6" id="KW-0418">Kinase</keyword>
<feature type="site" description="Transition state stabilizer" evidence="6">
    <location>
        <position position="239"/>
    </location>
</feature>
<dbReference type="InterPro" id="IPR043129">
    <property type="entry name" value="ATPase_NBD"/>
</dbReference>
<dbReference type="PIRSF" id="PIRSF000722">
    <property type="entry name" value="Acetate_prop_kin"/>
    <property type="match status" value="1"/>
</dbReference>
<comment type="similarity">
    <text evidence="1 6 7">Belongs to the acetokinase family.</text>
</comment>
<evidence type="ECO:0000313" key="8">
    <source>
        <dbReference type="EMBL" id="AFM25212.1"/>
    </source>
</evidence>
<dbReference type="EC" id="2.7.2.1" evidence="6"/>
<feature type="binding site" evidence="6">
    <location>
        <position position="15"/>
    </location>
    <ligand>
        <name>ATP</name>
        <dbReference type="ChEBI" id="CHEBI:30616"/>
    </ligand>
</feature>
<dbReference type="eggNOG" id="COG0282">
    <property type="taxonomic scope" value="Bacteria"/>
</dbReference>
<dbReference type="InterPro" id="IPR023865">
    <property type="entry name" value="Aliphatic_acid_kinase_CS"/>
</dbReference>
<feature type="binding site" evidence="6">
    <location>
        <position position="8"/>
    </location>
    <ligand>
        <name>Mg(2+)</name>
        <dbReference type="ChEBI" id="CHEBI:18420"/>
    </ligand>
</feature>
<keyword evidence="6" id="KW-0460">Magnesium</keyword>
<dbReference type="PROSITE" id="PS01076">
    <property type="entry name" value="ACETATE_KINASE_2"/>
    <property type="match status" value="1"/>
</dbReference>
<dbReference type="GO" id="GO:0006085">
    <property type="term" value="P:acetyl-CoA biosynthetic process"/>
    <property type="evidence" value="ECO:0007669"/>
    <property type="project" value="UniProtKB-UniRule"/>
</dbReference>
<dbReference type="Proteomes" id="UP000006055">
    <property type="component" value="Chromosome"/>
</dbReference>
<dbReference type="STRING" id="706587.Desti_2532"/>
<evidence type="ECO:0000256" key="1">
    <source>
        <dbReference type="ARBA" id="ARBA00008748"/>
    </source>
</evidence>
<dbReference type="Pfam" id="PF00871">
    <property type="entry name" value="Acetate_kinase"/>
    <property type="match status" value="1"/>
</dbReference>
<proteinExistence type="inferred from homology"/>
<feature type="site" description="Transition state stabilizer" evidence="6">
    <location>
        <position position="178"/>
    </location>
</feature>
<evidence type="ECO:0000256" key="4">
    <source>
        <dbReference type="ARBA" id="ARBA00022777"/>
    </source>
</evidence>
<dbReference type="AlphaFoldDB" id="I4C6M1"/>
<keyword evidence="3 6" id="KW-0547">Nucleotide-binding</keyword>
<feature type="binding site" evidence="6">
    <location>
        <begin position="206"/>
        <end position="210"/>
    </location>
    <ligand>
        <name>ATP</name>
        <dbReference type="ChEBI" id="CHEBI:30616"/>
    </ligand>
</feature>
<dbReference type="InterPro" id="IPR004372">
    <property type="entry name" value="Ac/propionate_kinase"/>
</dbReference>
<dbReference type="HOGENOM" id="CLU_020352_0_1_7"/>
<keyword evidence="2 6" id="KW-0808">Transferase</keyword>
<evidence type="ECO:0000256" key="5">
    <source>
        <dbReference type="ARBA" id="ARBA00022840"/>
    </source>
</evidence>
<keyword evidence="5 6" id="KW-0067">ATP-binding</keyword>
<dbReference type="SUPFAM" id="SSF53067">
    <property type="entry name" value="Actin-like ATPase domain"/>
    <property type="match status" value="2"/>
</dbReference>
<comment type="pathway">
    <text evidence="6">Metabolic intermediate biosynthesis; acetyl-CoA biosynthesis; acetyl-CoA from acetate: step 1/2.</text>
</comment>
<dbReference type="PANTHER" id="PTHR21060:SF15">
    <property type="entry name" value="ACETATE KINASE-RELATED"/>
    <property type="match status" value="1"/>
</dbReference>